<evidence type="ECO:0000313" key="9">
    <source>
        <dbReference type="EMBL" id="PEN08776.1"/>
    </source>
</evidence>
<feature type="transmembrane region" description="Helical" evidence="7">
    <location>
        <begin position="703"/>
        <end position="725"/>
    </location>
</feature>
<feature type="transmembrane region" description="Helical" evidence="7">
    <location>
        <begin position="378"/>
        <end position="398"/>
    </location>
</feature>
<dbReference type="InterPro" id="IPR004869">
    <property type="entry name" value="MMPL_dom"/>
</dbReference>
<dbReference type="Pfam" id="PF03176">
    <property type="entry name" value="MMPL"/>
    <property type="match status" value="2"/>
</dbReference>
<gene>
    <name evidence="9" type="ORF">CRI93_03190</name>
</gene>
<keyword evidence="3 7" id="KW-0812">Transmembrane</keyword>
<reference evidence="9 10" key="1">
    <citation type="submission" date="2017-10" db="EMBL/GenBank/DDBJ databases">
        <title>Draft genome of Longimonas halophila.</title>
        <authorList>
            <person name="Goh K.M."/>
            <person name="Shamsir M.S."/>
            <person name="Lim S.W."/>
        </authorList>
    </citation>
    <scope>NUCLEOTIDE SEQUENCE [LARGE SCALE GENOMIC DNA]</scope>
    <source>
        <strain evidence="9 10">KCTC 42399</strain>
    </source>
</reference>
<dbReference type="RefSeq" id="WP_098061170.1">
    <property type="nucleotide sequence ID" value="NZ_PDEP01000002.1"/>
</dbReference>
<feature type="transmembrane region" description="Helical" evidence="7">
    <location>
        <begin position="773"/>
        <end position="793"/>
    </location>
</feature>
<keyword evidence="4 7" id="KW-1133">Transmembrane helix</keyword>
<dbReference type="Gene3D" id="1.20.1640.10">
    <property type="entry name" value="Multidrug efflux transporter AcrB transmembrane domain"/>
    <property type="match status" value="2"/>
</dbReference>
<protein>
    <submittedName>
        <fullName evidence="9">Transporter</fullName>
    </submittedName>
</protein>
<feature type="transmembrane region" description="Helical" evidence="7">
    <location>
        <begin position="799"/>
        <end position="822"/>
    </location>
</feature>
<evidence type="ECO:0000256" key="4">
    <source>
        <dbReference type="ARBA" id="ARBA00022989"/>
    </source>
</evidence>
<keyword evidence="2" id="KW-1003">Cell membrane</keyword>
<accession>A0A2H3NP28</accession>
<feature type="transmembrane region" description="Helical" evidence="7">
    <location>
        <begin position="322"/>
        <end position="344"/>
    </location>
</feature>
<dbReference type="SUPFAM" id="SSF82866">
    <property type="entry name" value="Multidrug efflux transporter AcrB transmembrane domain"/>
    <property type="match status" value="2"/>
</dbReference>
<evidence type="ECO:0000256" key="5">
    <source>
        <dbReference type="ARBA" id="ARBA00023136"/>
    </source>
</evidence>
<evidence type="ECO:0000259" key="8">
    <source>
        <dbReference type="PROSITE" id="PS50156"/>
    </source>
</evidence>
<dbReference type="Proteomes" id="UP000221024">
    <property type="component" value="Unassembled WGS sequence"/>
</dbReference>
<keyword evidence="5 7" id="KW-0472">Membrane</keyword>
<evidence type="ECO:0000313" key="10">
    <source>
        <dbReference type="Proteomes" id="UP000221024"/>
    </source>
</evidence>
<dbReference type="PROSITE" id="PS50156">
    <property type="entry name" value="SSD"/>
    <property type="match status" value="1"/>
</dbReference>
<organism evidence="9 10">
    <name type="scientific">Longimonas halophila</name>
    <dbReference type="NCBI Taxonomy" id="1469170"/>
    <lineage>
        <taxon>Bacteria</taxon>
        <taxon>Pseudomonadati</taxon>
        <taxon>Rhodothermota</taxon>
        <taxon>Rhodothermia</taxon>
        <taxon>Rhodothermales</taxon>
        <taxon>Salisaetaceae</taxon>
        <taxon>Longimonas</taxon>
    </lineage>
</organism>
<evidence type="ECO:0000256" key="2">
    <source>
        <dbReference type="ARBA" id="ARBA00022475"/>
    </source>
</evidence>
<feature type="transmembrane region" description="Helical" evidence="7">
    <location>
        <begin position="404"/>
        <end position="430"/>
    </location>
</feature>
<dbReference type="GO" id="GO:0005886">
    <property type="term" value="C:plasma membrane"/>
    <property type="evidence" value="ECO:0007669"/>
    <property type="project" value="UniProtKB-SubCell"/>
</dbReference>
<evidence type="ECO:0000256" key="1">
    <source>
        <dbReference type="ARBA" id="ARBA00004651"/>
    </source>
</evidence>
<name>A0A2H3NP28_9BACT</name>
<feature type="transmembrane region" description="Helical" evidence="7">
    <location>
        <begin position="297"/>
        <end position="316"/>
    </location>
</feature>
<dbReference type="InterPro" id="IPR050545">
    <property type="entry name" value="Mycobact_MmpL"/>
</dbReference>
<sequence>MSRLFRALRPFIDCVVHYAGWVVAGAVLLSAMGAFYAQHLRIDTDFAKLIPSDYDSVQALERLRETVGGESDVAVGIQSPSFEANKTFAEALIPQALDLTNDNGEPYLSRVEFQRDTEFLEDNALYFASTEELDRVESFLDETIEQAKLEANPFYFDVEDDDDTASDDDGAELEAMYNRLIGTEYPISDDSTTMVVRFYPTSTNTDIGSTRALYDTLDSLVAEMEPATYQADMEVTLAGRVYRQFTEIQTIQNDVASSFGVGVGVLLLFVMLYFMYKSYSARVGRTLNGRVLASEMMRAPIMALIIALPLLMSLLWTGGVAYLTFGTLNLMTSTLGLVLFGLGIDFGIHFYGRYAEERGGGARITEAIETTFESTGQAITIGALTTAGALFVLGVADFKGFSEFGVIAGTGVLFALLAMTVVMPAMLTVLERLSLIDLRGQNAAAQAAVDIDTRRYPAARPIVAASALAVVAALALLPQAEFEYDFGTLEPEYEAYEERADVIDEVNTGDGDRRNPAYIVADTQADVPRIVNALREKAQDSTSTILAVESLQERFPITDTTQQAKLDRIASIRETVNENRYLRDDTSDDMQKLRRAAQTRAPIPLDSVPDFLREQFTTRDGELGRFVMVYPSVGLSDGRNSMAFAEEVGTVVLDDGTTYHAGSTSIVAADMLRLMQAEAPYMIGATFLIVMVLMYVNFGRVRWAALALIPLIVGVLWMLLIMQIFDLRLNFYNMVVLPAVLGIGNDAGVHLVHRYREEGFGRIWPVLRSTGEHVTIGSLTTIIGFGGLLLSFHPGLRSIGLLAVVGIGATLLAALTFLPALWQWFEDRGGLWTDRERSNAKNGQTDTVHETPAPASAPEAASSNAG</sequence>
<feature type="transmembrane region" description="Helical" evidence="7">
    <location>
        <begin position="12"/>
        <end position="36"/>
    </location>
</feature>
<dbReference type="AlphaFoldDB" id="A0A2H3NP28"/>
<feature type="domain" description="SSD" evidence="8">
    <location>
        <begin position="257"/>
        <end position="429"/>
    </location>
</feature>
<evidence type="ECO:0000256" key="6">
    <source>
        <dbReference type="SAM" id="MobiDB-lite"/>
    </source>
</evidence>
<keyword evidence="10" id="KW-1185">Reference proteome</keyword>
<dbReference type="PANTHER" id="PTHR33406">
    <property type="entry name" value="MEMBRANE PROTEIN MJ1562-RELATED"/>
    <property type="match status" value="1"/>
</dbReference>
<feature type="transmembrane region" description="Helical" evidence="7">
    <location>
        <begin position="679"/>
        <end position="696"/>
    </location>
</feature>
<feature type="transmembrane region" description="Helical" evidence="7">
    <location>
        <begin position="255"/>
        <end position="276"/>
    </location>
</feature>
<evidence type="ECO:0000256" key="7">
    <source>
        <dbReference type="SAM" id="Phobius"/>
    </source>
</evidence>
<feature type="region of interest" description="Disordered" evidence="6">
    <location>
        <begin position="835"/>
        <end position="866"/>
    </location>
</feature>
<comment type="caution">
    <text evidence="9">The sequence shown here is derived from an EMBL/GenBank/DDBJ whole genome shotgun (WGS) entry which is preliminary data.</text>
</comment>
<feature type="compositionally biased region" description="Low complexity" evidence="6">
    <location>
        <begin position="852"/>
        <end position="866"/>
    </location>
</feature>
<dbReference type="InterPro" id="IPR000731">
    <property type="entry name" value="SSD"/>
</dbReference>
<proteinExistence type="predicted"/>
<evidence type="ECO:0000256" key="3">
    <source>
        <dbReference type="ARBA" id="ARBA00022692"/>
    </source>
</evidence>
<dbReference type="EMBL" id="PDEP01000002">
    <property type="protein sequence ID" value="PEN08776.1"/>
    <property type="molecule type" value="Genomic_DNA"/>
</dbReference>
<dbReference type="OrthoDB" id="9809027at2"/>
<comment type="subcellular location">
    <subcellularLocation>
        <location evidence="1">Cell membrane</location>
        <topology evidence="1">Multi-pass membrane protein</topology>
    </subcellularLocation>
</comment>
<dbReference type="PANTHER" id="PTHR33406:SF13">
    <property type="entry name" value="MEMBRANE PROTEIN YDFJ"/>
    <property type="match status" value="1"/>
</dbReference>